<dbReference type="InterPro" id="IPR016123">
    <property type="entry name" value="Mog1/PsbP_a/b/a-sand"/>
</dbReference>
<proteinExistence type="inferred from homology"/>
<dbReference type="GO" id="GO:0005085">
    <property type="term" value="F:guanyl-nucleotide exchange factor activity"/>
    <property type="evidence" value="ECO:0007669"/>
    <property type="project" value="TreeGrafter"/>
</dbReference>
<dbReference type="PANTHER" id="PTHR15837">
    <property type="entry name" value="RAN GUANINE NUCLEOTIDE RELEASE FACTOR"/>
    <property type="match status" value="1"/>
</dbReference>
<dbReference type="OrthoDB" id="10255285at2759"/>
<dbReference type="GO" id="GO:0031267">
    <property type="term" value="F:small GTPase binding"/>
    <property type="evidence" value="ECO:0007669"/>
    <property type="project" value="TreeGrafter"/>
</dbReference>
<gene>
    <name evidence="4" type="ORF">JVT61DRAFT_2061</name>
</gene>
<evidence type="ECO:0000256" key="1">
    <source>
        <dbReference type="ARBA" id="ARBA00010307"/>
    </source>
</evidence>
<dbReference type="Gene3D" id="3.40.1000.10">
    <property type="entry name" value="Mog1/PsbP, alpha/beta/alpha sandwich"/>
    <property type="match status" value="1"/>
</dbReference>
<comment type="caution">
    <text evidence="4">The sequence shown here is derived from an EMBL/GenBank/DDBJ whole genome shotgun (WGS) entry which is preliminary data.</text>
</comment>
<evidence type="ECO:0008006" key="6">
    <source>
        <dbReference type="Google" id="ProtNLM"/>
    </source>
</evidence>
<evidence type="ECO:0000256" key="2">
    <source>
        <dbReference type="ARBA" id="ARBA00022448"/>
    </source>
</evidence>
<comment type="similarity">
    <text evidence="1">Belongs to the MOG1 family.</text>
</comment>
<protein>
    <recommendedName>
        <fullName evidence="6">Ran guanine nucleotide release factor</fullName>
    </recommendedName>
</protein>
<name>A0A8I2YPN0_9AGAM</name>
<dbReference type="Proteomes" id="UP000683000">
    <property type="component" value="Unassembled WGS sequence"/>
</dbReference>
<keyword evidence="3" id="KW-0653">Protein transport</keyword>
<dbReference type="EMBL" id="JAGFBS010000012">
    <property type="protein sequence ID" value="KAG6376090.1"/>
    <property type="molecule type" value="Genomic_DNA"/>
</dbReference>
<accession>A0A8I2YPN0</accession>
<dbReference type="Pfam" id="PF04603">
    <property type="entry name" value="Mog1"/>
    <property type="match status" value="1"/>
</dbReference>
<dbReference type="GO" id="GO:0005634">
    <property type="term" value="C:nucleus"/>
    <property type="evidence" value="ECO:0007669"/>
    <property type="project" value="TreeGrafter"/>
</dbReference>
<organism evidence="4 5">
    <name type="scientific">Boletus reticuloceps</name>
    <dbReference type="NCBI Taxonomy" id="495285"/>
    <lineage>
        <taxon>Eukaryota</taxon>
        <taxon>Fungi</taxon>
        <taxon>Dikarya</taxon>
        <taxon>Basidiomycota</taxon>
        <taxon>Agaricomycotina</taxon>
        <taxon>Agaricomycetes</taxon>
        <taxon>Agaricomycetidae</taxon>
        <taxon>Boletales</taxon>
        <taxon>Boletineae</taxon>
        <taxon>Boletaceae</taxon>
        <taxon>Boletoideae</taxon>
        <taxon>Boletus</taxon>
    </lineage>
</organism>
<evidence type="ECO:0000313" key="4">
    <source>
        <dbReference type="EMBL" id="KAG6376090.1"/>
    </source>
</evidence>
<dbReference type="PANTHER" id="PTHR15837:SF0">
    <property type="entry name" value="RAN GUANINE NUCLEOTIDE RELEASE FACTOR"/>
    <property type="match status" value="1"/>
</dbReference>
<dbReference type="SUPFAM" id="SSF55724">
    <property type="entry name" value="Mog1p/PsbP-like"/>
    <property type="match status" value="1"/>
</dbReference>
<evidence type="ECO:0000313" key="5">
    <source>
        <dbReference type="Proteomes" id="UP000683000"/>
    </source>
</evidence>
<sequence>MVRKDLFGGAIVAELPHTLVDASDIRPVPDNQEVFMYPDSNASIIIEILERVSESTDVEAVKCHFEALAHDNDAISSTMQIPFVVHNDRGDRTPSPIILHGSQRIPKFNAVIPDDVDIQFALFRVDSGGKTADIVVSANIPRSSEGGVGEVQAAAIASEFNTLVSSLRIIDYDLFY</sequence>
<evidence type="ECO:0000256" key="3">
    <source>
        <dbReference type="ARBA" id="ARBA00022927"/>
    </source>
</evidence>
<keyword evidence="2" id="KW-0813">Transport</keyword>
<keyword evidence="5" id="KW-1185">Reference proteome</keyword>
<dbReference type="AlphaFoldDB" id="A0A8I2YPN0"/>
<reference evidence="4" key="1">
    <citation type="submission" date="2021-03" db="EMBL/GenBank/DDBJ databases">
        <title>Evolutionary innovations through gain and loss of genes in the ectomycorrhizal Boletales.</title>
        <authorList>
            <person name="Wu G."/>
            <person name="Miyauchi S."/>
            <person name="Morin E."/>
            <person name="Yang Z.-L."/>
            <person name="Xu J."/>
            <person name="Martin F.M."/>
        </authorList>
    </citation>
    <scope>NUCLEOTIDE SEQUENCE</scope>
    <source>
        <strain evidence="4">BR01</strain>
    </source>
</reference>
<dbReference type="GO" id="GO:0006606">
    <property type="term" value="P:protein import into nucleus"/>
    <property type="evidence" value="ECO:0007669"/>
    <property type="project" value="TreeGrafter"/>
</dbReference>
<dbReference type="InterPro" id="IPR007681">
    <property type="entry name" value="Mog1"/>
</dbReference>